<keyword evidence="3" id="KW-1185">Reference proteome</keyword>
<name>A0A0M4DFR1_9BACT</name>
<dbReference type="OrthoDB" id="7107811at2"/>
<gene>
    <name evidence="2" type="ORF">DSOUD_0581</name>
</gene>
<organism evidence="2 3">
    <name type="scientific">Desulfuromonas soudanensis</name>
    <dbReference type="NCBI Taxonomy" id="1603606"/>
    <lineage>
        <taxon>Bacteria</taxon>
        <taxon>Pseudomonadati</taxon>
        <taxon>Thermodesulfobacteriota</taxon>
        <taxon>Desulfuromonadia</taxon>
        <taxon>Desulfuromonadales</taxon>
        <taxon>Desulfuromonadaceae</taxon>
        <taxon>Desulfuromonas</taxon>
    </lineage>
</organism>
<accession>A0A0M4DFR1</accession>
<feature type="signal peptide" evidence="1">
    <location>
        <begin position="1"/>
        <end position="20"/>
    </location>
</feature>
<sequence>MKRIFSVLMLMLIGGAPAFAAPAQTRPSTPSQLSALTPLRLERASVLDAGTLALNAGLAVEFDREVAGFEYDNIRLAPLGVRFGVARDLEVGASLAFSVNDANEPFAPDESGLEGLTLFGKVALNDYAALQVGLTALGADDVAPYPNDGLDLFVNLPLQRRIGAGLLYGELGYTVQGGDFDTSNYINYGLGFGLPLTDGLAVNIELAGEEAHVGTGSNTLDLTLGVNLVLADQLRLAPYIALGLYDASPDVATGVAVEMRF</sequence>
<dbReference type="PATRIC" id="fig|1603606.3.peg.632"/>
<feature type="chain" id="PRO_5005792222" description="Transporter" evidence="1">
    <location>
        <begin position="21"/>
        <end position="261"/>
    </location>
</feature>
<evidence type="ECO:0000313" key="2">
    <source>
        <dbReference type="EMBL" id="ALC15370.1"/>
    </source>
</evidence>
<dbReference type="RefSeq" id="WP_157671710.1">
    <property type="nucleotide sequence ID" value="NZ_CP010802.1"/>
</dbReference>
<reference evidence="2 3" key="1">
    <citation type="submission" date="2015-07" db="EMBL/GenBank/DDBJ databases">
        <title>Isolation and Genomic Characterization of a Novel Halophilic Metal-Reducing Deltaproteobacterium from the Deep Subsurface.</title>
        <authorList>
            <person name="Badalamenti J.P."/>
            <person name="Summers Z.M."/>
            <person name="Gralnick J.A."/>
            <person name="Bond D.R."/>
        </authorList>
    </citation>
    <scope>NUCLEOTIDE SEQUENCE [LARGE SCALE GENOMIC DNA]</scope>
    <source>
        <strain evidence="2 3">WTL</strain>
    </source>
</reference>
<dbReference type="EMBL" id="CP010802">
    <property type="protein sequence ID" value="ALC15370.1"/>
    <property type="molecule type" value="Genomic_DNA"/>
</dbReference>
<dbReference type="Proteomes" id="UP000057158">
    <property type="component" value="Chromosome"/>
</dbReference>
<keyword evidence="1" id="KW-0732">Signal</keyword>
<evidence type="ECO:0008006" key="4">
    <source>
        <dbReference type="Google" id="ProtNLM"/>
    </source>
</evidence>
<proteinExistence type="predicted"/>
<dbReference type="AlphaFoldDB" id="A0A0M4DFR1"/>
<evidence type="ECO:0000256" key="1">
    <source>
        <dbReference type="SAM" id="SignalP"/>
    </source>
</evidence>
<dbReference type="KEGG" id="des:DSOUD_0581"/>
<protein>
    <recommendedName>
        <fullName evidence="4">Transporter</fullName>
    </recommendedName>
</protein>
<evidence type="ECO:0000313" key="3">
    <source>
        <dbReference type="Proteomes" id="UP000057158"/>
    </source>
</evidence>